<sequence>MAGPAPLPAASRRPRAAHLIDFDYLDHVAGGDANYVVLMARLFCAHFPEEMFLLEVACTRADAAALRQGLLRLGTTCQLMGLPRLVQMAHQLAEQLHPHKLLPAHTPAVLRRLRHGGTAAMSTLALRLDKRYPDELESLLHHAEAA</sequence>
<proteinExistence type="predicted"/>
<dbReference type="SUPFAM" id="SSF47226">
    <property type="entry name" value="Histidine-containing phosphotransfer domain, HPT domain"/>
    <property type="match status" value="1"/>
</dbReference>
<dbReference type="InterPro" id="IPR036641">
    <property type="entry name" value="HPT_dom_sf"/>
</dbReference>
<accession>A0ABT9B6B9</accession>
<name>A0ABT9B6B9_9BACT</name>
<dbReference type="Gene3D" id="1.20.120.160">
    <property type="entry name" value="HPT domain"/>
    <property type="match status" value="1"/>
</dbReference>
<keyword evidence="2" id="KW-1185">Reference proteome</keyword>
<dbReference type="RefSeq" id="WP_305004518.1">
    <property type="nucleotide sequence ID" value="NZ_JAUQSY010000001.1"/>
</dbReference>
<dbReference type="Proteomes" id="UP001176429">
    <property type="component" value="Unassembled WGS sequence"/>
</dbReference>
<evidence type="ECO:0000313" key="1">
    <source>
        <dbReference type="EMBL" id="MDO7873203.1"/>
    </source>
</evidence>
<comment type="caution">
    <text evidence="1">The sequence shown here is derived from an EMBL/GenBank/DDBJ whole genome shotgun (WGS) entry which is preliminary data.</text>
</comment>
<protein>
    <submittedName>
        <fullName evidence="1">Uncharacterized protein</fullName>
    </submittedName>
</protein>
<organism evidence="1 2">
    <name type="scientific">Hymenobacter aranciens</name>
    <dbReference type="NCBI Taxonomy" id="3063996"/>
    <lineage>
        <taxon>Bacteria</taxon>
        <taxon>Pseudomonadati</taxon>
        <taxon>Bacteroidota</taxon>
        <taxon>Cytophagia</taxon>
        <taxon>Cytophagales</taxon>
        <taxon>Hymenobacteraceae</taxon>
        <taxon>Hymenobacter</taxon>
    </lineage>
</organism>
<evidence type="ECO:0000313" key="2">
    <source>
        <dbReference type="Proteomes" id="UP001176429"/>
    </source>
</evidence>
<reference evidence="1" key="1">
    <citation type="submission" date="2023-07" db="EMBL/GenBank/DDBJ databases">
        <authorList>
            <person name="Kim M.K."/>
        </authorList>
    </citation>
    <scope>NUCLEOTIDE SEQUENCE</scope>
    <source>
        <strain evidence="1">ASUV-10-1</strain>
    </source>
</reference>
<dbReference type="EMBL" id="JAUQSY010000001">
    <property type="protein sequence ID" value="MDO7873203.1"/>
    <property type="molecule type" value="Genomic_DNA"/>
</dbReference>
<gene>
    <name evidence="1" type="ORF">Q5H93_00555</name>
</gene>